<evidence type="ECO:0000256" key="3">
    <source>
        <dbReference type="ARBA" id="ARBA00023186"/>
    </source>
</evidence>
<dbReference type="CDD" id="cd03112">
    <property type="entry name" value="CobW-like"/>
    <property type="match status" value="1"/>
</dbReference>
<dbReference type="GO" id="GO:0005737">
    <property type="term" value="C:cytoplasm"/>
    <property type="evidence" value="ECO:0007669"/>
    <property type="project" value="TreeGrafter"/>
</dbReference>
<evidence type="ECO:0000256" key="2">
    <source>
        <dbReference type="ARBA" id="ARBA00022801"/>
    </source>
</evidence>
<dbReference type="InterPro" id="IPR036627">
    <property type="entry name" value="CobW-likC_sf"/>
</dbReference>
<dbReference type="Pfam" id="PF07683">
    <property type="entry name" value="CobW_C"/>
    <property type="match status" value="1"/>
</dbReference>
<evidence type="ECO:0000256" key="6">
    <source>
        <dbReference type="SAM" id="MobiDB-lite"/>
    </source>
</evidence>
<evidence type="ECO:0000256" key="4">
    <source>
        <dbReference type="ARBA" id="ARBA00034320"/>
    </source>
</evidence>
<dbReference type="AlphaFoldDB" id="A0A1E5UJI6"/>
<dbReference type="FunFam" id="3.40.50.300:FF:000778">
    <property type="entry name" value="GTP-binding protein YjiA"/>
    <property type="match status" value="1"/>
</dbReference>
<comment type="catalytic activity">
    <reaction evidence="5">
        <text>GTP + H2O = GDP + phosphate + H(+)</text>
        <dbReference type="Rhea" id="RHEA:19669"/>
        <dbReference type="ChEBI" id="CHEBI:15377"/>
        <dbReference type="ChEBI" id="CHEBI:15378"/>
        <dbReference type="ChEBI" id="CHEBI:37565"/>
        <dbReference type="ChEBI" id="CHEBI:43474"/>
        <dbReference type="ChEBI" id="CHEBI:58189"/>
    </reaction>
    <physiologicalReaction direction="left-to-right" evidence="5">
        <dbReference type="Rhea" id="RHEA:19670"/>
    </physiologicalReaction>
</comment>
<comment type="similarity">
    <text evidence="4">Belongs to the SIMIBI class G3E GTPase family. ZNG1 subfamily.</text>
</comment>
<dbReference type="InterPro" id="IPR011629">
    <property type="entry name" value="CobW-like_C"/>
</dbReference>
<keyword evidence="1" id="KW-0547">Nucleotide-binding</keyword>
<evidence type="ECO:0000256" key="1">
    <source>
        <dbReference type="ARBA" id="ARBA00022741"/>
    </source>
</evidence>
<dbReference type="InterPro" id="IPR003495">
    <property type="entry name" value="CobW/HypB/UreG_nucleotide-bd"/>
</dbReference>
<dbReference type="GO" id="GO:0000166">
    <property type="term" value="F:nucleotide binding"/>
    <property type="evidence" value="ECO:0007669"/>
    <property type="project" value="UniProtKB-KW"/>
</dbReference>
<keyword evidence="2" id="KW-0378">Hydrolase</keyword>
<organism evidence="9 10">
    <name type="scientific">Dichanthelium oligosanthes</name>
    <dbReference type="NCBI Taxonomy" id="888268"/>
    <lineage>
        <taxon>Eukaryota</taxon>
        <taxon>Viridiplantae</taxon>
        <taxon>Streptophyta</taxon>
        <taxon>Embryophyta</taxon>
        <taxon>Tracheophyta</taxon>
        <taxon>Spermatophyta</taxon>
        <taxon>Magnoliopsida</taxon>
        <taxon>Liliopsida</taxon>
        <taxon>Poales</taxon>
        <taxon>Poaceae</taxon>
        <taxon>PACMAD clade</taxon>
        <taxon>Panicoideae</taxon>
        <taxon>Panicodae</taxon>
        <taxon>Paniceae</taxon>
        <taxon>Dichantheliinae</taxon>
        <taxon>Dichanthelium</taxon>
    </lineage>
</organism>
<feature type="domain" description="CobW/HypB/UreG nucleotide-binding" evidence="7">
    <location>
        <begin position="88"/>
        <end position="272"/>
    </location>
</feature>
<dbReference type="OrthoDB" id="258627at2759"/>
<dbReference type="Gene3D" id="3.40.50.300">
    <property type="entry name" value="P-loop containing nucleotide triphosphate hydrolases"/>
    <property type="match status" value="1"/>
</dbReference>
<evidence type="ECO:0000313" key="10">
    <source>
        <dbReference type="Proteomes" id="UP000095767"/>
    </source>
</evidence>
<comment type="caution">
    <text evidence="9">The sequence shown here is derived from an EMBL/GenBank/DDBJ whole genome shotgun (WGS) entry which is preliminary data.</text>
</comment>
<dbReference type="STRING" id="888268.A0A1E5UJI6"/>
<evidence type="ECO:0000259" key="8">
    <source>
        <dbReference type="Pfam" id="PF07683"/>
    </source>
</evidence>
<keyword evidence="3" id="KW-0143">Chaperone</keyword>
<dbReference type="Pfam" id="PF05348">
    <property type="entry name" value="UMP1"/>
    <property type="match status" value="1"/>
</dbReference>
<feature type="region of interest" description="Disordered" evidence="6">
    <location>
        <begin position="392"/>
        <end position="434"/>
    </location>
</feature>
<proteinExistence type="inferred from homology"/>
<dbReference type="PANTHER" id="PTHR13748">
    <property type="entry name" value="COBW-RELATED"/>
    <property type="match status" value="1"/>
</dbReference>
<keyword evidence="10" id="KW-1185">Reference proteome</keyword>
<protein>
    <submittedName>
        <fullName evidence="9">COBW domain-containing protein 1</fullName>
    </submittedName>
</protein>
<dbReference type="EMBL" id="LWDX02075229">
    <property type="protein sequence ID" value="OEL12978.1"/>
    <property type="molecule type" value="Genomic_DNA"/>
</dbReference>
<feature type="compositionally biased region" description="Basic and acidic residues" evidence="6">
    <location>
        <begin position="423"/>
        <end position="434"/>
    </location>
</feature>
<evidence type="ECO:0000259" key="7">
    <source>
        <dbReference type="Pfam" id="PF02492"/>
    </source>
</evidence>
<evidence type="ECO:0000256" key="5">
    <source>
        <dbReference type="ARBA" id="ARBA00049117"/>
    </source>
</evidence>
<dbReference type="GO" id="GO:0016787">
    <property type="term" value="F:hydrolase activity"/>
    <property type="evidence" value="ECO:0007669"/>
    <property type="project" value="UniProtKB-KW"/>
</dbReference>
<dbReference type="InterPro" id="IPR051316">
    <property type="entry name" value="Zinc-reg_GTPase_activator"/>
</dbReference>
<dbReference type="InterPro" id="IPR027417">
    <property type="entry name" value="P-loop_NTPase"/>
</dbReference>
<sequence>MAALCSASPAISTAASFGFPSGRVASLLCLRLRTAARSYSAAAAAPRAAAAAAPSWRARRRFAASAASTTEEECTGADTMIPPDNRIPATIITGFLGSGKTTLLNHILTAHHGKRIAVIENEFGEVDIDGSLVAAQTAGAEDIMMLNNGCLCCTVRGDLVRMIGELVNKKKGKFDHIVIETTGLANPAPIIQTFYAEDVVFNDVKLDGVVTLVDAKHARLHLDEVKPKGIVNEAVQQIAYADRIIVNKIDLVNEPEVSSLVERIRGINRMANLKRAEYGKVDLDYVLGIGGFDLERFLSFILLFTGRWILKRPVFKLLLITCSIFSTDMDMELFVLTSILHALMQADMWLGNLLLEHSDDIYRMKGLLSVSGMPQRFVFQFPNNMDKSIWAGPTKGEWSDTDSKPRAIYQSPDPPAQGLPFLPRKERNERDAAAKREREAAAATMASGGMKKEISETHDAFRFGINAGVKADLAPPHPLQSTIQSETKFWADKKKFGTEAIYGSAFNIRKDLDAQILSRFQRPPGALPSSMLGYEALTGSLDDFGFEDYLNMPQDSDSFRQPDMHHGMEVRLGLSKGPICPSFN</sequence>
<dbReference type="PANTHER" id="PTHR13748:SF62">
    <property type="entry name" value="COBW DOMAIN-CONTAINING PROTEIN"/>
    <property type="match status" value="1"/>
</dbReference>
<dbReference type="SUPFAM" id="SSF52540">
    <property type="entry name" value="P-loop containing nucleoside triphosphate hydrolases"/>
    <property type="match status" value="1"/>
</dbReference>
<evidence type="ECO:0000313" key="9">
    <source>
        <dbReference type="EMBL" id="OEL12978.1"/>
    </source>
</evidence>
<dbReference type="Gene3D" id="3.30.1220.10">
    <property type="entry name" value="CobW-like, C-terminal domain"/>
    <property type="match status" value="1"/>
</dbReference>
<reference evidence="9 10" key="1">
    <citation type="submission" date="2016-09" db="EMBL/GenBank/DDBJ databases">
        <title>The draft genome of Dichanthelium oligosanthes: A C3 panicoid grass species.</title>
        <authorList>
            <person name="Studer A.J."/>
            <person name="Schnable J.C."/>
            <person name="Brutnell T.P."/>
        </authorList>
    </citation>
    <scope>NUCLEOTIDE SEQUENCE [LARGE SCALE GENOMIC DNA]</scope>
    <source>
        <strain evidence="10">cv. Kellogg 1175</strain>
        <tissue evidence="9">Leaf</tissue>
    </source>
</reference>
<name>A0A1E5UJI6_9POAL</name>
<dbReference type="SUPFAM" id="SSF90002">
    <property type="entry name" value="Hypothetical protein YjiA, C-terminal domain"/>
    <property type="match status" value="1"/>
</dbReference>
<dbReference type="Pfam" id="PF02492">
    <property type="entry name" value="cobW"/>
    <property type="match status" value="1"/>
</dbReference>
<feature type="domain" description="CobW C-terminal" evidence="8">
    <location>
        <begin position="348"/>
        <end position="383"/>
    </location>
</feature>
<gene>
    <name evidence="9" type="ORF">BAE44_0026004</name>
</gene>
<accession>A0A1E5UJI6</accession>
<dbReference type="Proteomes" id="UP000095767">
    <property type="component" value="Unassembled WGS sequence"/>
</dbReference>